<dbReference type="AlphaFoldDB" id="A0A7R9G3G5"/>
<name>A0A7R9G3G5_TIMSH</name>
<feature type="region of interest" description="Disordered" evidence="1">
    <location>
        <begin position="47"/>
        <end position="84"/>
    </location>
</feature>
<accession>A0A7R9G3G5</accession>
<feature type="compositionally biased region" description="Polar residues" evidence="1">
    <location>
        <begin position="47"/>
        <end position="75"/>
    </location>
</feature>
<protein>
    <submittedName>
        <fullName evidence="2">Uncharacterized protein</fullName>
    </submittedName>
</protein>
<reference evidence="2" key="1">
    <citation type="submission" date="2020-11" db="EMBL/GenBank/DDBJ databases">
        <authorList>
            <person name="Tran Van P."/>
        </authorList>
    </citation>
    <scope>NUCLEOTIDE SEQUENCE</scope>
</reference>
<proteinExistence type="predicted"/>
<evidence type="ECO:0000256" key="1">
    <source>
        <dbReference type="SAM" id="MobiDB-lite"/>
    </source>
</evidence>
<sequence>MRTIRNVEMKEHFDGADWSVEEEWWGRKGRDYVACLAGTCATLSPSVARSDVTPGNSTDNHPPRGSSTGRQLHTGTTRERRAASQKRYNVLVKAAEQISYHLPALTGNTIVHPAVPYNILALGCSGERTRILKFSESNFPLAVE</sequence>
<dbReference type="EMBL" id="OC004192">
    <property type="protein sequence ID" value="CAD7264209.1"/>
    <property type="molecule type" value="Genomic_DNA"/>
</dbReference>
<organism evidence="2">
    <name type="scientific">Timema shepardi</name>
    <name type="common">Walking stick</name>
    <dbReference type="NCBI Taxonomy" id="629360"/>
    <lineage>
        <taxon>Eukaryota</taxon>
        <taxon>Metazoa</taxon>
        <taxon>Ecdysozoa</taxon>
        <taxon>Arthropoda</taxon>
        <taxon>Hexapoda</taxon>
        <taxon>Insecta</taxon>
        <taxon>Pterygota</taxon>
        <taxon>Neoptera</taxon>
        <taxon>Polyneoptera</taxon>
        <taxon>Phasmatodea</taxon>
        <taxon>Timematodea</taxon>
        <taxon>Timematoidea</taxon>
        <taxon>Timematidae</taxon>
        <taxon>Timema</taxon>
    </lineage>
</organism>
<evidence type="ECO:0000313" key="2">
    <source>
        <dbReference type="EMBL" id="CAD7264209.1"/>
    </source>
</evidence>
<gene>
    <name evidence="2" type="ORF">TSIB3V08_LOCUS8269</name>
</gene>